<dbReference type="RefSeq" id="WP_008054049.1">
    <property type="nucleotide sequence ID" value="NZ_FO818640.1"/>
</dbReference>
<protein>
    <submittedName>
        <fullName evidence="1">Uncharacterized protein</fullName>
    </submittedName>
</protein>
<accession>A0A9P1P198</accession>
<evidence type="ECO:0000313" key="2">
    <source>
        <dbReference type="Proteomes" id="UP000032946"/>
    </source>
</evidence>
<dbReference type="Proteomes" id="UP000032946">
    <property type="component" value="Chromosome"/>
</dbReference>
<dbReference type="Gene3D" id="2.30.30.40">
    <property type="entry name" value="SH3 Domains"/>
    <property type="match status" value="1"/>
</dbReference>
<reference evidence="1 2" key="1">
    <citation type="submission" date="2014-02" db="EMBL/GenBank/DDBJ databases">
        <authorList>
            <person name="Genoscope - CEA"/>
        </authorList>
    </citation>
    <scope>NUCLEOTIDE SEQUENCE [LARGE SCALE GENOMIC DNA]</scope>
    <source>
        <strain evidence="1 2">PCC 8005</strain>
    </source>
</reference>
<sequence>MKVFVHTRTIFKAEPLPANQLPTHKKIEVPAGASFIGRFEIHRLPWHEDHHHVILASNLGSGEQNRSCSWYVPKVHVDIFECLARVKTEGLNLRRSPNPNDSNNIIEKLPLGAFVEIFDATYVNQNLGIWWSGRPLCTADQQHWFSNAYSDPKVGWMSSKHLDMTELKYDYDNRDQRIVPR</sequence>
<dbReference type="AlphaFoldDB" id="A0A9P1P198"/>
<dbReference type="EMBL" id="FO818640">
    <property type="protein sequence ID" value="CDM97421.1"/>
    <property type="molecule type" value="Genomic_DNA"/>
</dbReference>
<evidence type="ECO:0000313" key="1">
    <source>
        <dbReference type="EMBL" id="CDM97421.1"/>
    </source>
</evidence>
<organism evidence="1 2">
    <name type="scientific">Limnospira indica PCC 8005</name>
    <dbReference type="NCBI Taxonomy" id="376219"/>
    <lineage>
        <taxon>Bacteria</taxon>
        <taxon>Bacillati</taxon>
        <taxon>Cyanobacteriota</taxon>
        <taxon>Cyanophyceae</taxon>
        <taxon>Oscillatoriophycideae</taxon>
        <taxon>Oscillatoriales</taxon>
        <taxon>Sirenicapillariaceae</taxon>
        <taxon>Limnospira</taxon>
    </lineage>
</organism>
<keyword evidence="2" id="KW-1185">Reference proteome</keyword>
<name>A0A9P1P198_9CYAN</name>
<gene>
    <name evidence="1" type="ORF">ARTHRO_60022</name>
</gene>
<proteinExistence type="predicted"/>